<dbReference type="EMBL" id="KJ624065">
    <property type="protein sequence ID" value="AIB04134.1"/>
    <property type="molecule type" value="Genomic_DNA"/>
</dbReference>
<keyword evidence="1" id="KW-0472">Membrane</keyword>
<feature type="transmembrane region" description="Helical" evidence="1">
    <location>
        <begin position="271"/>
        <end position="288"/>
    </location>
</feature>
<keyword evidence="2" id="KW-0934">Plastid</keyword>
<evidence type="ECO:0000256" key="1">
    <source>
        <dbReference type="SAM" id="Phobius"/>
    </source>
</evidence>
<organism evidence="2">
    <name type="scientific">Trachydiscus minutus</name>
    <dbReference type="NCBI Taxonomy" id="1032745"/>
    <lineage>
        <taxon>Eukaryota</taxon>
        <taxon>Sar</taxon>
        <taxon>Stramenopiles</taxon>
        <taxon>Ochrophyta</taxon>
        <taxon>Eustigmatophyceae</taxon>
        <taxon>Goniochloridales</taxon>
        <taxon>Goniochloridaceae</taxon>
        <taxon>Trachydiscus</taxon>
    </lineage>
</organism>
<gene>
    <name evidence="2" type="primary">ycf60</name>
</gene>
<sequence length="403" mass="48011">MPKYPKRTLQRLNKLEGLIEFYDEDYEYGAAYKLKEEIAKRNRKELKIRIHNSLIELIFLKIQIQNLTKRETSYSRKILLKSKSLFLENSLYKRRYLFEKVFFVTKKAKSLKKTIYKNIKELKLQLRKSSDYIECRIEDLYSIIEKEFSYLYNIIKKPFFIIDEKTEICVAFIVNQVIKRWYVYILRFLIMTAFNFIPLIQLSTSLFYSVQSKSFTHPIISNLFYFAPSFITTLKLNKTAINGSTFSFLILIPYMHIFAFSSRKYKISRKIAYQGTFAVALILLKMAIDLSHEATGIFFRFAKRFFFLGKLQKIELLRDDLHFYLDDLDEDREELLYLGYNIFSNIPKVAKLIEPTIIFSFLGVIALLYNYMYFIVRGQKAIIPFVTVIVQRMMVDRNGRESS</sequence>
<evidence type="ECO:0000313" key="2">
    <source>
        <dbReference type="EMBL" id="AIB04134.1"/>
    </source>
</evidence>
<name>A0A0D3M5K8_9STRA</name>
<reference evidence="2" key="1">
    <citation type="journal article" date="2015" name="Sci. Rep.">
        <title>Updating algal evolutionary relationships through plastid genome sequencing: did alveolate plastids emerge through endosymbiosis of an ochrophyte?</title>
        <authorList>
            <person name="Sevcikova T."/>
            <person name="Horak A."/>
            <person name="Klimes V."/>
            <person name="Zbrankova V."/>
            <person name="Demir-Hilton E."/>
            <person name="Sudek S."/>
            <person name="Jenkins J."/>
            <person name="Schmutz J."/>
            <person name="Pribyl P."/>
            <person name="Fousek J."/>
            <person name="Vlcek C."/>
            <person name="Lang B.F."/>
            <person name="Obornik M."/>
            <person name="Worden A.Z."/>
            <person name="Elias M."/>
        </authorList>
    </citation>
    <scope>NUCLEOTIDE SEQUENCE</scope>
</reference>
<proteinExistence type="predicted"/>
<dbReference type="AlphaFoldDB" id="A0A0D3M5K8"/>
<protein>
    <submittedName>
        <fullName evidence="2">Uncharacterized protein</fullName>
    </submittedName>
</protein>
<feature type="transmembrane region" description="Helical" evidence="1">
    <location>
        <begin position="240"/>
        <end position="259"/>
    </location>
</feature>
<feature type="transmembrane region" description="Helical" evidence="1">
    <location>
        <begin position="357"/>
        <end position="376"/>
    </location>
</feature>
<geneLocation type="plastid" evidence="2"/>
<feature type="transmembrane region" description="Helical" evidence="1">
    <location>
        <begin position="181"/>
        <end position="202"/>
    </location>
</feature>
<accession>A0A0D3M5K8</accession>
<keyword evidence="1" id="KW-0812">Transmembrane</keyword>
<keyword evidence="1" id="KW-1133">Transmembrane helix</keyword>